<comment type="caution">
    <text evidence="2">The sequence shown here is derived from an EMBL/GenBank/DDBJ whole genome shotgun (WGS) entry which is preliminary data.</text>
</comment>
<dbReference type="PANTHER" id="PTHR37309:SF1">
    <property type="entry name" value="SLR0284 PROTEIN"/>
    <property type="match status" value="1"/>
</dbReference>
<organism evidence="2 3">
    <name type="scientific">Roseomonas elaeocarpi</name>
    <dbReference type="NCBI Taxonomy" id="907779"/>
    <lineage>
        <taxon>Bacteria</taxon>
        <taxon>Pseudomonadati</taxon>
        <taxon>Pseudomonadota</taxon>
        <taxon>Alphaproteobacteria</taxon>
        <taxon>Acetobacterales</taxon>
        <taxon>Roseomonadaceae</taxon>
        <taxon>Roseomonas</taxon>
    </lineage>
</organism>
<dbReference type="InterPro" id="IPR007165">
    <property type="entry name" value="Phage_holin_4_2"/>
</dbReference>
<evidence type="ECO:0000313" key="3">
    <source>
        <dbReference type="Proteomes" id="UP001589865"/>
    </source>
</evidence>
<sequence length="113" mass="11695">MGFLLRTVITALAFWVADALVDGIHLPGVVGTLFAAVVFGLVNAVVRPVIALLSLPLTLLTLGFFTLVINALMFALTAALSPISVDGFGAAFLGALVVTVVSWAASRVVSDRL</sequence>
<keyword evidence="1" id="KW-0472">Membrane</keyword>
<keyword evidence="1" id="KW-0812">Transmembrane</keyword>
<feature type="transmembrane region" description="Helical" evidence="1">
    <location>
        <begin position="87"/>
        <end position="105"/>
    </location>
</feature>
<dbReference type="PANTHER" id="PTHR37309">
    <property type="entry name" value="SLR0284 PROTEIN"/>
    <property type="match status" value="1"/>
</dbReference>
<keyword evidence="3" id="KW-1185">Reference proteome</keyword>
<dbReference type="EMBL" id="JBHLUN010000014">
    <property type="protein sequence ID" value="MFC0410287.1"/>
    <property type="molecule type" value="Genomic_DNA"/>
</dbReference>
<proteinExistence type="predicted"/>
<dbReference type="Proteomes" id="UP001589865">
    <property type="component" value="Unassembled WGS sequence"/>
</dbReference>
<evidence type="ECO:0000256" key="1">
    <source>
        <dbReference type="SAM" id="Phobius"/>
    </source>
</evidence>
<keyword evidence="1" id="KW-1133">Transmembrane helix</keyword>
<gene>
    <name evidence="2" type="ORF">ACFFGY_18695</name>
</gene>
<accession>A0ABV6JX46</accession>
<protein>
    <submittedName>
        <fullName evidence="2">Phage holin family protein</fullName>
    </submittedName>
</protein>
<name>A0ABV6JX46_9PROT</name>
<reference evidence="2 3" key="1">
    <citation type="submission" date="2024-09" db="EMBL/GenBank/DDBJ databases">
        <authorList>
            <person name="Sun Q."/>
            <person name="Mori K."/>
        </authorList>
    </citation>
    <scope>NUCLEOTIDE SEQUENCE [LARGE SCALE GENOMIC DNA]</scope>
    <source>
        <strain evidence="2 3">TBRC 5777</strain>
    </source>
</reference>
<dbReference type="Pfam" id="PF04020">
    <property type="entry name" value="Phage_holin_4_2"/>
    <property type="match status" value="1"/>
</dbReference>
<feature type="transmembrane region" description="Helical" evidence="1">
    <location>
        <begin position="57"/>
        <end position="81"/>
    </location>
</feature>
<dbReference type="RefSeq" id="WP_377046039.1">
    <property type="nucleotide sequence ID" value="NZ_JBHLUN010000014.1"/>
</dbReference>
<evidence type="ECO:0000313" key="2">
    <source>
        <dbReference type="EMBL" id="MFC0410287.1"/>
    </source>
</evidence>
<feature type="transmembrane region" description="Helical" evidence="1">
    <location>
        <begin position="29"/>
        <end position="50"/>
    </location>
</feature>